<keyword evidence="3" id="KW-0479">Metal-binding</keyword>
<keyword evidence="4 8" id="KW-0863">Zinc-finger</keyword>
<feature type="transmembrane region" description="Helical" evidence="9">
    <location>
        <begin position="74"/>
        <end position="91"/>
    </location>
</feature>
<sequence>MCQYLGRNPPNILAYGIWRTHSMKDRNGDTTCPHLWFVKCGHCGATGGDAHVEKYCPVLLLHDRRLQRDLMKHLHILCCSLCTIMLFIRLSQI</sequence>
<dbReference type="Pfam" id="PF05741">
    <property type="entry name" value="zf-nanos"/>
    <property type="match status" value="1"/>
</dbReference>
<keyword evidence="7 8" id="KW-0694">RNA-binding</keyword>
<evidence type="ECO:0000256" key="3">
    <source>
        <dbReference type="ARBA" id="ARBA00022723"/>
    </source>
</evidence>
<dbReference type="AlphaFoldDB" id="A0AAD5R2B7"/>
<keyword evidence="12" id="KW-1185">Reference proteome</keyword>
<dbReference type="GO" id="GO:0005737">
    <property type="term" value="C:cytoplasm"/>
    <property type="evidence" value="ECO:0007669"/>
    <property type="project" value="UniProtKB-SubCell"/>
</dbReference>
<protein>
    <recommendedName>
        <fullName evidence="10">Nanos-type domain-containing protein</fullName>
    </recommendedName>
</protein>
<comment type="caution">
    <text evidence="11">The sequence shown here is derived from an EMBL/GenBank/DDBJ whole genome shotgun (WGS) entry which is preliminary data.</text>
</comment>
<evidence type="ECO:0000256" key="4">
    <source>
        <dbReference type="ARBA" id="ARBA00022771"/>
    </source>
</evidence>
<evidence type="ECO:0000313" key="12">
    <source>
        <dbReference type="Proteomes" id="UP001196413"/>
    </source>
</evidence>
<evidence type="ECO:0000256" key="6">
    <source>
        <dbReference type="ARBA" id="ARBA00022845"/>
    </source>
</evidence>
<organism evidence="11 12">
    <name type="scientific">Parelaphostrongylus tenuis</name>
    <name type="common">Meningeal worm</name>
    <dbReference type="NCBI Taxonomy" id="148309"/>
    <lineage>
        <taxon>Eukaryota</taxon>
        <taxon>Metazoa</taxon>
        <taxon>Ecdysozoa</taxon>
        <taxon>Nematoda</taxon>
        <taxon>Chromadorea</taxon>
        <taxon>Rhabditida</taxon>
        <taxon>Rhabditina</taxon>
        <taxon>Rhabditomorpha</taxon>
        <taxon>Strongyloidea</taxon>
        <taxon>Metastrongylidae</taxon>
        <taxon>Parelaphostrongylus</taxon>
    </lineage>
</organism>
<dbReference type="PANTHER" id="PTHR12887">
    <property type="entry name" value="NANOS PROTEIN"/>
    <property type="match status" value="1"/>
</dbReference>
<keyword evidence="9" id="KW-0812">Transmembrane</keyword>
<comment type="subcellular location">
    <subcellularLocation>
        <location evidence="1">Cytoplasm</location>
    </subcellularLocation>
</comment>
<evidence type="ECO:0000313" key="11">
    <source>
        <dbReference type="EMBL" id="KAJ1368169.1"/>
    </source>
</evidence>
<dbReference type="GO" id="GO:0008270">
    <property type="term" value="F:zinc ion binding"/>
    <property type="evidence" value="ECO:0007669"/>
    <property type="project" value="UniProtKB-KW"/>
</dbReference>
<dbReference type="PROSITE" id="PS51522">
    <property type="entry name" value="ZF_NANOS"/>
    <property type="match status" value="1"/>
</dbReference>
<comment type="similarity">
    <text evidence="8">Belongs to the nanos family.</text>
</comment>
<accession>A0AAD5R2B7</accession>
<dbReference type="InterPro" id="IPR038129">
    <property type="entry name" value="Nanos_sf"/>
</dbReference>
<gene>
    <name evidence="11" type="ORF">KIN20_029245</name>
</gene>
<feature type="domain" description="Nanos-type" evidence="10">
    <location>
        <begin position="1"/>
        <end position="58"/>
    </location>
</feature>
<name>A0AAD5R2B7_PARTN</name>
<evidence type="ECO:0000256" key="1">
    <source>
        <dbReference type="ARBA" id="ARBA00004496"/>
    </source>
</evidence>
<dbReference type="GO" id="GO:0006417">
    <property type="term" value="P:regulation of translation"/>
    <property type="evidence" value="ECO:0007669"/>
    <property type="project" value="UniProtKB-UniRule"/>
</dbReference>
<keyword evidence="2" id="KW-0963">Cytoplasm</keyword>
<evidence type="ECO:0000256" key="5">
    <source>
        <dbReference type="ARBA" id="ARBA00022833"/>
    </source>
</evidence>
<keyword evidence="9" id="KW-0472">Membrane</keyword>
<evidence type="ECO:0000259" key="10">
    <source>
        <dbReference type="PROSITE" id="PS51522"/>
    </source>
</evidence>
<evidence type="ECO:0000256" key="9">
    <source>
        <dbReference type="SAM" id="Phobius"/>
    </source>
</evidence>
<keyword evidence="9" id="KW-1133">Transmembrane helix</keyword>
<evidence type="ECO:0000256" key="2">
    <source>
        <dbReference type="ARBA" id="ARBA00022490"/>
    </source>
</evidence>
<reference evidence="11" key="1">
    <citation type="submission" date="2021-06" db="EMBL/GenBank/DDBJ databases">
        <title>Parelaphostrongylus tenuis whole genome reference sequence.</title>
        <authorList>
            <person name="Garwood T.J."/>
            <person name="Larsen P.A."/>
            <person name="Fountain-Jones N.M."/>
            <person name="Garbe J.R."/>
            <person name="Macchietto M.G."/>
            <person name="Kania S.A."/>
            <person name="Gerhold R.W."/>
            <person name="Richards J.E."/>
            <person name="Wolf T.M."/>
        </authorList>
    </citation>
    <scope>NUCLEOTIDE SEQUENCE</scope>
    <source>
        <strain evidence="11">MNPRO001-30</strain>
        <tissue evidence="11">Meninges</tissue>
    </source>
</reference>
<keyword evidence="6 8" id="KW-0810">Translation regulation</keyword>
<evidence type="ECO:0000256" key="7">
    <source>
        <dbReference type="ARBA" id="ARBA00022884"/>
    </source>
</evidence>
<dbReference type="Proteomes" id="UP001196413">
    <property type="component" value="Unassembled WGS sequence"/>
</dbReference>
<dbReference type="EMBL" id="JAHQIW010006100">
    <property type="protein sequence ID" value="KAJ1368169.1"/>
    <property type="molecule type" value="Genomic_DNA"/>
</dbReference>
<dbReference type="InterPro" id="IPR024161">
    <property type="entry name" value="Znf_nanos-typ"/>
</dbReference>
<dbReference type="GO" id="GO:0003723">
    <property type="term" value="F:RNA binding"/>
    <property type="evidence" value="ECO:0007669"/>
    <property type="project" value="UniProtKB-UniRule"/>
</dbReference>
<evidence type="ECO:0000256" key="8">
    <source>
        <dbReference type="PROSITE-ProRule" id="PRU00855"/>
    </source>
</evidence>
<dbReference type="Gene3D" id="4.10.60.30">
    <property type="entry name" value="Nanos, RNA-binding domain"/>
    <property type="match status" value="1"/>
</dbReference>
<dbReference type="InterPro" id="IPR008705">
    <property type="entry name" value="Nanos/Xcar2"/>
</dbReference>
<keyword evidence="5" id="KW-0862">Zinc</keyword>
<proteinExistence type="inferred from homology"/>